<proteinExistence type="predicted"/>
<keyword evidence="3" id="KW-1185">Reference proteome</keyword>
<evidence type="ECO:0000313" key="2">
    <source>
        <dbReference type="EMBL" id="MDN0076011.1"/>
    </source>
</evidence>
<dbReference type="RefSeq" id="WP_289830653.1">
    <property type="nucleotide sequence ID" value="NZ_JAUEDK010000024.1"/>
</dbReference>
<feature type="compositionally biased region" description="Polar residues" evidence="1">
    <location>
        <begin position="158"/>
        <end position="170"/>
    </location>
</feature>
<reference evidence="2" key="1">
    <citation type="submission" date="2023-06" db="EMBL/GenBank/DDBJ databases">
        <authorList>
            <person name="Zhang S."/>
        </authorList>
    </citation>
    <scope>NUCLEOTIDE SEQUENCE</scope>
    <source>
        <strain evidence="2">SG2303</strain>
    </source>
</reference>
<comment type="caution">
    <text evidence="2">The sequence shown here is derived from an EMBL/GenBank/DDBJ whole genome shotgun (WGS) entry which is preliminary data.</text>
</comment>
<dbReference type="Proteomes" id="UP001168540">
    <property type="component" value="Unassembled WGS sequence"/>
</dbReference>
<evidence type="ECO:0000313" key="3">
    <source>
        <dbReference type="Proteomes" id="UP001168540"/>
    </source>
</evidence>
<evidence type="ECO:0008006" key="4">
    <source>
        <dbReference type="Google" id="ProtNLM"/>
    </source>
</evidence>
<feature type="region of interest" description="Disordered" evidence="1">
    <location>
        <begin position="158"/>
        <end position="179"/>
    </location>
</feature>
<name>A0ABT7XQE2_9NEIS</name>
<protein>
    <recommendedName>
        <fullName evidence="4">Phasin domain-containing protein</fullName>
    </recommendedName>
</protein>
<accession>A0ABT7XQE2</accession>
<organism evidence="2 3">
    <name type="scientific">Crenobacter oryzisoli</name>
    <dbReference type="NCBI Taxonomy" id="3056844"/>
    <lineage>
        <taxon>Bacteria</taxon>
        <taxon>Pseudomonadati</taxon>
        <taxon>Pseudomonadota</taxon>
        <taxon>Betaproteobacteria</taxon>
        <taxon>Neisseriales</taxon>
        <taxon>Neisseriaceae</taxon>
        <taxon>Crenobacter</taxon>
    </lineage>
</organism>
<sequence length="223" mass="23781">MSKARKQAAPPAPQPKADLIIEKAQGESDELAMAKAASSPIIQAAMTARQLHGVGGLRLDHETVSIGDHAKALKERTDQVQAGDLGYAETVLAAQAQTLDALFNLMAQRAVHNVGHSLEATERYARMAMKAQSQCRATLETLAEVKHPRVAVFANQANVTSGPQQVNNGTAPHAHGSTAPQANRANELLEHQHGEWMDARAPGQAGRGYQAVEAVGEEHRAKD</sequence>
<dbReference type="EMBL" id="JAUEDK010000024">
    <property type="protein sequence ID" value="MDN0076011.1"/>
    <property type="molecule type" value="Genomic_DNA"/>
</dbReference>
<gene>
    <name evidence="2" type="ORF">QU481_14060</name>
</gene>
<evidence type="ECO:0000256" key="1">
    <source>
        <dbReference type="SAM" id="MobiDB-lite"/>
    </source>
</evidence>